<evidence type="ECO:0000313" key="1">
    <source>
        <dbReference type="EMBL" id="ATO43381.1"/>
    </source>
</evidence>
<dbReference type="KEGG" id="lcy:LC20004_05430"/>
<keyword evidence="2" id="KW-1185">Reference proteome</keyword>
<accession>A0A2D1KMR6</accession>
<gene>
    <name evidence="1" type="ORF">LC20004_05430</name>
</gene>
<protein>
    <submittedName>
        <fullName evidence="1">Uncharacterized protein</fullName>
    </submittedName>
</protein>
<organism evidence="1 2">
    <name type="scientific">Loigolactobacillus coryniformis subsp. torquens DSM 20004 = KCTC 3535</name>
    <dbReference type="NCBI Taxonomy" id="1423822"/>
    <lineage>
        <taxon>Bacteria</taxon>
        <taxon>Bacillati</taxon>
        <taxon>Bacillota</taxon>
        <taxon>Bacilli</taxon>
        <taxon>Lactobacillales</taxon>
        <taxon>Lactobacillaceae</taxon>
        <taxon>Loigolactobacillus</taxon>
    </lineage>
</organism>
<name>A0A2D1KMR6_9LACO</name>
<proteinExistence type="predicted"/>
<evidence type="ECO:0000313" key="2">
    <source>
        <dbReference type="Proteomes" id="UP000223559"/>
    </source>
</evidence>
<dbReference type="RefSeq" id="WP_010013004.1">
    <property type="nucleotide sequence ID" value="NZ_AEOS01000102.1"/>
</dbReference>
<sequence>MLYKEVKALFDDASERDLYWTDVWMKDSHNINAQQKSVEAGSEAMAYYRVLQLIVKNQASEDDD</sequence>
<dbReference type="EMBL" id="CP017697">
    <property type="protein sequence ID" value="ATO43381.1"/>
    <property type="molecule type" value="Genomic_DNA"/>
</dbReference>
<reference evidence="1 2" key="1">
    <citation type="submission" date="2016-10" db="EMBL/GenBank/DDBJ databases">
        <title>The whole genome sequencing and assembly of L. cotyniformis subsp. torquens DSM 20004 strain.</title>
        <authorList>
            <person name="Park M.-K."/>
            <person name="Lee Y.-J."/>
            <person name="Yi H."/>
            <person name="Bahn Y.-S."/>
            <person name="Kim J.F."/>
            <person name="Lee D.-W."/>
        </authorList>
    </citation>
    <scope>NUCLEOTIDE SEQUENCE [LARGE SCALE GENOMIC DNA]</scope>
    <source>
        <strain evidence="1 2">DSM 20004</strain>
    </source>
</reference>
<dbReference type="Proteomes" id="UP000223559">
    <property type="component" value="Chromosome"/>
</dbReference>
<dbReference type="AlphaFoldDB" id="A0A2D1KMR6"/>